<gene>
    <name evidence="1" type="ORF">C1SCF055_LOCUS43347</name>
</gene>
<sequence length="379" mass="41474">MSEASFSVVEPVEIEEVDRNPLEQFMLKMRHDLGGFGPQVRGPNGENLIIETIKTGKFNFDFISQQVQEIEKLDPTAGMQIARKARKHLETSAESVLFVQSKVKNIASYLLEISEHVNENEMELFRETMKDVVKTSQALSNKTMLIRGELNEDEEELMNKSREQMAKKLENERLEKRCTWGKRGAAVLSAATGAASYPVAAALGSSAATISGPLGAVSASVVSVCPVTMCICVGAAVFCGIAAMACHTKAEMHGKCARAAGEMAELTEKMGQAAEQHQSLWTGVSMAAQDLSDDIAKLKDLNSGRKRQLEQTMKDVAKSLSILVEALEEYSVWLSLCKYFPANYPLRAKIGGRRFDHLRDGLTEKGKHTEVVPASVMGA</sequence>
<accession>A0A9P1GQ02</accession>
<organism evidence="1">
    <name type="scientific">Cladocopium goreaui</name>
    <dbReference type="NCBI Taxonomy" id="2562237"/>
    <lineage>
        <taxon>Eukaryota</taxon>
        <taxon>Sar</taxon>
        <taxon>Alveolata</taxon>
        <taxon>Dinophyceae</taxon>
        <taxon>Suessiales</taxon>
        <taxon>Symbiodiniaceae</taxon>
        <taxon>Cladocopium</taxon>
    </lineage>
</organism>
<proteinExistence type="predicted"/>
<dbReference type="Proteomes" id="UP001152797">
    <property type="component" value="Unassembled WGS sequence"/>
</dbReference>
<keyword evidence="3" id="KW-1185">Reference proteome</keyword>
<comment type="caution">
    <text evidence="1">The sequence shown here is derived from an EMBL/GenBank/DDBJ whole genome shotgun (WGS) entry which is preliminary data.</text>
</comment>
<protein>
    <submittedName>
        <fullName evidence="1">Uncharacterized protein</fullName>
    </submittedName>
</protein>
<dbReference type="EMBL" id="CAMXCT010006715">
    <property type="protein sequence ID" value="CAI4018808.1"/>
    <property type="molecule type" value="Genomic_DNA"/>
</dbReference>
<name>A0A9P1GQ02_9DINO</name>
<dbReference type="EMBL" id="CAMXCT020006715">
    <property type="protein sequence ID" value="CAL1172183.1"/>
    <property type="molecule type" value="Genomic_DNA"/>
</dbReference>
<reference evidence="2 3" key="2">
    <citation type="submission" date="2024-05" db="EMBL/GenBank/DDBJ databases">
        <authorList>
            <person name="Chen Y."/>
            <person name="Shah S."/>
            <person name="Dougan E. K."/>
            <person name="Thang M."/>
            <person name="Chan C."/>
        </authorList>
    </citation>
    <scope>NUCLEOTIDE SEQUENCE [LARGE SCALE GENOMIC DNA]</scope>
</reference>
<dbReference type="AlphaFoldDB" id="A0A9P1GQ02"/>
<evidence type="ECO:0000313" key="1">
    <source>
        <dbReference type="EMBL" id="CAI4018808.1"/>
    </source>
</evidence>
<reference evidence="1" key="1">
    <citation type="submission" date="2022-10" db="EMBL/GenBank/DDBJ databases">
        <authorList>
            <person name="Chen Y."/>
            <person name="Dougan E. K."/>
            <person name="Chan C."/>
            <person name="Rhodes N."/>
            <person name="Thang M."/>
        </authorList>
    </citation>
    <scope>NUCLEOTIDE SEQUENCE</scope>
</reference>
<evidence type="ECO:0000313" key="3">
    <source>
        <dbReference type="Proteomes" id="UP001152797"/>
    </source>
</evidence>
<dbReference type="EMBL" id="CAMXCT030006715">
    <property type="protein sequence ID" value="CAL4806120.1"/>
    <property type="molecule type" value="Genomic_DNA"/>
</dbReference>
<evidence type="ECO:0000313" key="2">
    <source>
        <dbReference type="EMBL" id="CAL4806120.1"/>
    </source>
</evidence>